<accession>A0A4Q2K2B8</accession>
<evidence type="ECO:0000313" key="2">
    <source>
        <dbReference type="Proteomes" id="UP000293345"/>
    </source>
</evidence>
<comment type="caution">
    <text evidence="1">The sequence shown here is derived from an EMBL/GenBank/DDBJ whole genome shotgun (WGS) entry which is preliminary data.</text>
</comment>
<proteinExistence type="predicted"/>
<dbReference type="EMBL" id="SDPW01000001">
    <property type="protein sequence ID" value="RXZ54608.1"/>
    <property type="molecule type" value="Genomic_DNA"/>
</dbReference>
<sequence>MAVDEQTELAASGSVFDLAAQSAEYEPLSYYGGAKDCGDAIDIEYISDVHLLHHVKYYGEDLRKAINGAAGTLAESHAEPKFVLHRGWIAPKSFFLGDVSSDKEVTVEFYRRYRLNVMYREYRRFRAELAKKYGYGRKSMRWRLNAERSLKSLDGHIAAKEAEFKRLKAKVDEYLSYNRVIAPKGNADRIKAYLASDYYKKREQKDGLPYSARERILDAAAAKDEVCRLEFVKADLERRLEDERFESHMAFTETERPYDSRGFRTYLIRRYDNWCNMQKGGHYRPHEHLGIVILGNHEYVGFPDVDSAVAFYKERLEPMGYTVLQNEYVEDDRCVIYGGTGFAVLNECYNAGNLVCCDAMMVDRELFVKVKQGVPGAEDDLEAAKARARAYEAEQSRLFVAGYEAAREHARETDKCFVCATHYPVEGCLGRLDRDAVYFSGHTHQNRYVRKENVILYADNQVGCHKRGGFDPERDMRFRTATAGCVRNPYADLVDGCYPTTPAEYSSFYRFIGEYVGTGKMIRKSCKKNEMYVIKSYGYYGFFLVSDKGISIANGGKTKKVALSGSIDWVCDNFDIVVAKYLAALEPLRERQEQVSRELKRLGFYGTIHGLIVDVNFDHHIMVNPADGSLAFYSSPSYGLVDQLASFPKLLESVKQGCLLYGNELVAASVEERCDAALAKYDVDVLAPSPLGMLAPVDAEGIEALERAEMIKVDLKHGAYKLSRNVAPLQRLFSGHVLRDFDPRLAEVDDESTPRRKRSMLGRAFVDEFGTEHLIVEDDLGEVITALSEDGRRMRVTVLALRRLVRGGGRWVTKTLDATLAAYADKSLPKPWGDALSRMKPKVLDASK</sequence>
<dbReference type="AlphaFoldDB" id="A0A4Q2K2B8"/>
<reference evidence="1 2" key="1">
    <citation type="submission" date="2019-01" db="EMBL/GenBank/DDBJ databases">
        <title>Senegalimassilia sp. nov. KGMB04484 isolated human feces.</title>
        <authorList>
            <person name="Han K.-I."/>
            <person name="Kim J.-S."/>
            <person name="Lee K.C."/>
            <person name="Suh M.K."/>
            <person name="Eom M.K."/>
            <person name="Lee J.H."/>
            <person name="Park S.-H."/>
            <person name="Kang S.W."/>
            <person name="Park J.-E."/>
            <person name="Oh B.S."/>
            <person name="Yu S.Y."/>
            <person name="Choi S.-H."/>
            <person name="Lee D.H."/>
            <person name="Yoon H."/>
            <person name="Kim B.-Y."/>
            <person name="Lee J.H."/>
            <person name="Lee J.-S."/>
        </authorList>
    </citation>
    <scope>NUCLEOTIDE SEQUENCE [LARGE SCALE GENOMIC DNA]</scope>
    <source>
        <strain evidence="1 2">KGMB04484</strain>
    </source>
</reference>
<dbReference type="SUPFAM" id="SSF56300">
    <property type="entry name" value="Metallo-dependent phosphatases"/>
    <property type="match status" value="1"/>
</dbReference>
<dbReference type="Proteomes" id="UP000293345">
    <property type="component" value="Unassembled WGS sequence"/>
</dbReference>
<evidence type="ECO:0000313" key="1">
    <source>
        <dbReference type="EMBL" id="RXZ54608.1"/>
    </source>
</evidence>
<name>A0A4Q2K2B8_9ACTN</name>
<keyword evidence="2" id="KW-1185">Reference proteome</keyword>
<evidence type="ECO:0008006" key="3">
    <source>
        <dbReference type="Google" id="ProtNLM"/>
    </source>
</evidence>
<organism evidence="1 2">
    <name type="scientific">Senegalimassilia faecalis</name>
    <dbReference type="NCBI Taxonomy" id="2509433"/>
    <lineage>
        <taxon>Bacteria</taxon>
        <taxon>Bacillati</taxon>
        <taxon>Actinomycetota</taxon>
        <taxon>Coriobacteriia</taxon>
        <taxon>Coriobacteriales</taxon>
        <taxon>Coriobacteriaceae</taxon>
        <taxon>Senegalimassilia</taxon>
    </lineage>
</organism>
<gene>
    <name evidence="1" type="ORF">ET524_09045</name>
</gene>
<protein>
    <recommendedName>
        <fullName evidence="3">Calcineurin-like phosphoesterase domain-containing protein</fullName>
    </recommendedName>
</protein>
<dbReference type="RefSeq" id="WP_129425151.1">
    <property type="nucleotide sequence ID" value="NZ_SDPW01000001.1"/>
</dbReference>
<dbReference type="InterPro" id="IPR029052">
    <property type="entry name" value="Metallo-depent_PP-like"/>
</dbReference>
<dbReference type="OrthoDB" id="3197449at2"/>